<dbReference type="InterPro" id="IPR011051">
    <property type="entry name" value="RmlC_Cupin_sf"/>
</dbReference>
<evidence type="ECO:0000256" key="5">
    <source>
        <dbReference type="ARBA" id="ARBA00022833"/>
    </source>
</evidence>
<comment type="cofactor">
    <cofactor evidence="9">
        <name>Zn(2+)</name>
        <dbReference type="ChEBI" id="CHEBI:29105"/>
    </cofactor>
    <text evidence="9">Binds 1 zinc ion per subunit.</text>
</comment>
<evidence type="ECO:0000256" key="3">
    <source>
        <dbReference type="ARBA" id="ARBA00011956"/>
    </source>
</evidence>
<evidence type="ECO:0000259" key="11">
    <source>
        <dbReference type="Pfam" id="PF20511"/>
    </source>
</evidence>
<accession>A0A0L6ZC73</accession>
<evidence type="ECO:0000256" key="7">
    <source>
        <dbReference type="ARBA" id="ARBA00029741"/>
    </source>
</evidence>
<dbReference type="Proteomes" id="UP000037043">
    <property type="component" value="Unassembled WGS sequence"/>
</dbReference>
<evidence type="ECO:0000256" key="4">
    <source>
        <dbReference type="ARBA" id="ARBA00022723"/>
    </source>
</evidence>
<keyword evidence="6 13" id="KW-0413">Isomerase</keyword>
<name>A0A0L6ZC73_9CLOT</name>
<dbReference type="InterPro" id="IPR046457">
    <property type="entry name" value="PMI_typeI_cat"/>
</dbReference>
<keyword evidence="14" id="KW-1185">Reference proteome</keyword>
<organism evidence="13 14">
    <name type="scientific">Clostridium homopropionicum DSM 5847</name>
    <dbReference type="NCBI Taxonomy" id="1121318"/>
    <lineage>
        <taxon>Bacteria</taxon>
        <taxon>Bacillati</taxon>
        <taxon>Bacillota</taxon>
        <taxon>Clostridia</taxon>
        <taxon>Eubacteriales</taxon>
        <taxon>Clostridiaceae</taxon>
        <taxon>Clostridium</taxon>
    </lineage>
</organism>
<feature type="binding site" evidence="9">
    <location>
        <position position="119"/>
    </location>
    <ligand>
        <name>Zn(2+)</name>
        <dbReference type="ChEBI" id="CHEBI:29105"/>
    </ligand>
</feature>
<evidence type="ECO:0000256" key="1">
    <source>
        <dbReference type="ARBA" id="ARBA00000757"/>
    </source>
</evidence>
<dbReference type="InterPro" id="IPR014628">
    <property type="entry name" value="Man6P_isomerase_Firm_short"/>
</dbReference>
<dbReference type="GO" id="GO:0008270">
    <property type="term" value="F:zinc ion binding"/>
    <property type="evidence" value="ECO:0007669"/>
    <property type="project" value="InterPro"/>
</dbReference>
<dbReference type="GO" id="GO:0004476">
    <property type="term" value="F:mannose-6-phosphate isomerase activity"/>
    <property type="evidence" value="ECO:0007669"/>
    <property type="project" value="UniProtKB-EC"/>
</dbReference>
<dbReference type="EC" id="5.3.1.8" evidence="3"/>
<evidence type="ECO:0000256" key="6">
    <source>
        <dbReference type="ARBA" id="ARBA00023235"/>
    </source>
</evidence>
<dbReference type="EMBL" id="LHUR01000012">
    <property type="protein sequence ID" value="KOA20584.1"/>
    <property type="molecule type" value="Genomic_DNA"/>
</dbReference>
<protein>
    <recommendedName>
        <fullName evidence="3">mannose-6-phosphate isomerase</fullName>
        <ecNumber evidence="3">5.3.1.8</ecNumber>
    </recommendedName>
    <alternativeName>
        <fullName evidence="7">Phosphohexomutase</fullName>
    </alternativeName>
    <alternativeName>
        <fullName evidence="8">Phosphomannose isomerase</fullName>
    </alternativeName>
</protein>
<evidence type="ECO:0000256" key="10">
    <source>
        <dbReference type="PIRSR" id="PIRSR036894-2"/>
    </source>
</evidence>
<dbReference type="PANTHER" id="PTHR42742">
    <property type="entry name" value="TRANSCRIPTIONAL REPRESSOR MPRA"/>
    <property type="match status" value="1"/>
</dbReference>
<evidence type="ECO:0000259" key="12">
    <source>
        <dbReference type="Pfam" id="PF21621"/>
    </source>
</evidence>
<evidence type="ECO:0000256" key="8">
    <source>
        <dbReference type="ARBA" id="ARBA00030762"/>
    </source>
</evidence>
<dbReference type="Pfam" id="PF20511">
    <property type="entry name" value="PMI_typeI_cat"/>
    <property type="match status" value="1"/>
</dbReference>
<dbReference type="PATRIC" id="fig|1121318.3.peg.730"/>
<comment type="similarity">
    <text evidence="2">Belongs to the mannose-6-phosphate isomerase type 1 family.</text>
</comment>
<dbReference type="Gene3D" id="2.60.120.10">
    <property type="entry name" value="Jelly Rolls"/>
    <property type="match status" value="2"/>
</dbReference>
<feature type="binding site" evidence="9">
    <location>
        <position position="101"/>
    </location>
    <ligand>
        <name>Zn(2+)</name>
        <dbReference type="ChEBI" id="CHEBI:29105"/>
    </ligand>
</feature>
<evidence type="ECO:0000256" key="9">
    <source>
        <dbReference type="PIRSR" id="PIRSR036894-1"/>
    </source>
</evidence>
<proteinExistence type="inferred from homology"/>
<dbReference type="InterPro" id="IPR051804">
    <property type="entry name" value="Carb_Metab_Reg_Kinase/Isom"/>
</dbReference>
<feature type="domain" description="Mannose-6-phosphate isomerase cupin" evidence="12">
    <location>
        <begin position="251"/>
        <end position="322"/>
    </location>
</feature>
<feature type="domain" description="Phosphomannose isomerase type I catalytic" evidence="11">
    <location>
        <begin position="6"/>
        <end position="111"/>
    </location>
</feature>
<evidence type="ECO:0000313" key="13">
    <source>
        <dbReference type="EMBL" id="KOA20584.1"/>
    </source>
</evidence>
<dbReference type="STRING" id="36844.SAMN04488501_103277"/>
<dbReference type="SUPFAM" id="SSF51182">
    <property type="entry name" value="RmlC-like cupins"/>
    <property type="match status" value="1"/>
</dbReference>
<evidence type="ECO:0000313" key="14">
    <source>
        <dbReference type="Proteomes" id="UP000037043"/>
    </source>
</evidence>
<dbReference type="InterPro" id="IPR049071">
    <property type="entry name" value="MPI_cupin_dom"/>
</dbReference>
<dbReference type="NCBIfam" id="TIGR00218">
    <property type="entry name" value="manA"/>
    <property type="match status" value="1"/>
</dbReference>
<keyword evidence="5 9" id="KW-0862">Zinc</keyword>
<dbReference type="PANTHER" id="PTHR42742:SF3">
    <property type="entry name" value="FRUCTOKINASE"/>
    <property type="match status" value="1"/>
</dbReference>
<feature type="binding site" evidence="9">
    <location>
        <position position="177"/>
    </location>
    <ligand>
        <name>Zn(2+)</name>
        <dbReference type="ChEBI" id="CHEBI:29105"/>
    </ligand>
</feature>
<dbReference type="RefSeq" id="WP_074782755.1">
    <property type="nucleotide sequence ID" value="NZ_LHUR01000012.1"/>
</dbReference>
<evidence type="ECO:0000256" key="2">
    <source>
        <dbReference type="ARBA" id="ARBA00010772"/>
    </source>
</evidence>
<dbReference type="InterPro" id="IPR014710">
    <property type="entry name" value="RmlC-like_jellyroll"/>
</dbReference>
<dbReference type="PIRSF" id="PIRSF036894">
    <property type="entry name" value="PMI_Firm_short"/>
    <property type="match status" value="1"/>
</dbReference>
<comment type="catalytic activity">
    <reaction evidence="1">
        <text>D-mannose 6-phosphate = D-fructose 6-phosphate</text>
        <dbReference type="Rhea" id="RHEA:12356"/>
        <dbReference type="ChEBI" id="CHEBI:58735"/>
        <dbReference type="ChEBI" id="CHEBI:61527"/>
        <dbReference type="EC" id="5.3.1.8"/>
    </reaction>
</comment>
<dbReference type="GO" id="GO:0005975">
    <property type="term" value="P:carbohydrate metabolic process"/>
    <property type="evidence" value="ECO:0007669"/>
    <property type="project" value="InterPro"/>
</dbReference>
<keyword evidence="4 9" id="KW-0479">Metal-binding</keyword>
<dbReference type="AlphaFoldDB" id="A0A0L6ZC73"/>
<dbReference type="CDD" id="cd07010">
    <property type="entry name" value="cupin_PMI_type_I_N_bac"/>
    <property type="match status" value="1"/>
</dbReference>
<gene>
    <name evidence="13" type="primary">manA_2</name>
    <name evidence="13" type="ORF">CLHOM_07260</name>
</gene>
<feature type="active site" evidence="10">
    <location>
        <position position="197"/>
    </location>
</feature>
<dbReference type="InterPro" id="IPR001250">
    <property type="entry name" value="Man6P_Isoase-1"/>
</dbReference>
<dbReference type="Pfam" id="PF21621">
    <property type="entry name" value="MPI_cupin_dom"/>
    <property type="match status" value="1"/>
</dbReference>
<reference evidence="14" key="1">
    <citation type="submission" date="2015-08" db="EMBL/GenBank/DDBJ databases">
        <title>Genome sequence of the strict anaerobe Clostridium homopropionicum LuHBu1 (DSM 5847T).</title>
        <authorList>
            <person name="Poehlein A."/>
            <person name="Beck M."/>
            <person name="Schiel-Bengelsdorf B."/>
            <person name="Bengelsdorf F.R."/>
            <person name="Daniel R."/>
            <person name="Duerre P."/>
        </authorList>
    </citation>
    <scope>NUCLEOTIDE SEQUENCE [LARGE SCALE GENOMIC DNA]</scope>
    <source>
        <strain evidence="14">DSM 5847</strain>
    </source>
</reference>
<sequence>MLYPLKFKPIFKDYIWGGRNLEKLNKELPQGNVAESWEISCHKDGMSIVQNGHLAGKSLEEIISIYAEKLLGTSIVEKFKDKFPLIIKFIDANKDLSVQVHPNDEYARIYENGQNGKNEMWYTIDCKPGARIVYGLKEDVTKERFLSSINENKIKDCLNYIEVLPGDFVYIPSGTIHAIGEGIVIAEIQQSSNLTYRVYDYDRVDKNGNKRELHVDKALEVIDFNTIKTDKQKDNKINIGGNSTMQCKIKSHCFNVDLYDIKEEIDEVSDKNRFFTYLVVEGKGKIKYGDETMDIDVGDSILIPAELGKYTIEGQGKMLKTYIL</sequence>
<comment type="caution">
    <text evidence="13">The sequence shown here is derived from an EMBL/GenBank/DDBJ whole genome shotgun (WGS) entry which is preliminary data.</text>
</comment>